<keyword evidence="3" id="KW-1185">Reference proteome</keyword>
<evidence type="ECO:0000313" key="3">
    <source>
        <dbReference type="Proteomes" id="UP001592581"/>
    </source>
</evidence>
<evidence type="ECO:0000259" key="1">
    <source>
        <dbReference type="Pfam" id="PF12688"/>
    </source>
</evidence>
<name>A0ABV6XMR7_9ACTN</name>
<evidence type="ECO:0000313" key="2">
    <source>
        <dbReference type="EMBL" id="MFC1439244.1"/>
    </source>
</evidence>
<accession>A0ABV6XMR7</accession>
<feature type="domain" description="Tetratrico peptide repeat group 5" evidence="1">
    <location>
        <begin position="54"/>
        <end position="172"/>
    </location>
</feature>
<dbReference type="Gene3D" id="1.25.40.10">
    <property type="entry name" value="Tetratricopeptide repeat domain"/>
    <property type="match status" value="1"/>
</dbReference>
<gene>
    <name evidence="2" type="ORF">ABUW04_13350</name>
</gene>
<proteinExistence type="predicted"/>
<reference evidence="2 3" key="1">
    <citation type="submission" date="2024-06" db="EMBL/GenBank/DDBJ databases">
        <authorList>
            <person name="Lee S.D."/>
        </authorList>
    </citation>
    <scope>NUCLEOTIDE SEQUENCE [LARGE SCALE GENOMIC DNA]</scope>
    <source>
        <strain evidence="2 3">N1-10</strain>
    </source>
</reference>
<organism evidence="2 3">
    <name type="scientific">Streptacidiphilus jeojiensis</name>
    <dbReference type="NCBI Taxonomy" id="3229225"/>
    <lineage>
        <taxon>Bacteria</taxon>
        <taxon>Bacillati</taxon>
        <taxon>Actinomycetota</taxon>
        <taxon>Actinomycetes</taxon>
        <taxon>Kitasatosporales</taxon>
        <taxon>Streptomycetaceae</taxon>
        <taxon>Streptacidiphilus</taxon>
    </lineage>
</organism>
<comment type="caution">
    <text evidence="2">The sequence shown here is derived from an EMBL/GenBank/DDBJ whole genome shotgun (WGS) entry which is preliminary data.</text>
</comment>
<dbReference type="SUPFAM" id="SSF48452">
    <property type="entry name" value="TPR-like"/>
    <property type="match status" value="1"/>
</dbReference>
<dbReference type="Proteomes" id="UP001592581">
    <property type="component" value="Unassembled WGS sequence"/>
</dbReference>
<dbReference type="InterPro" id="IPR041656">
    <property type="entry name" value="TPR_5"/>
</dbReference>
<dbReference type="EMBL" id="JBEUKS010000004">
    <property type="protein sequence ID" value="MFC1439244.1"/>
    <property type="molecule type" value="Genomic_DNA"/>
</dbReference>
<dbReference type="Pfam" id="PF12688">
    <property type="entry name" value="TPR_5"/>
    <property type="match status" value="1"/>
</dbReference>
<dbReference type="InterPro" id="IPR011990">
    <property type="entry name" value="TPR-like_helical_dom_sf"/>
</dbReference>
<protein>
    <submittedName>
        <fullName evidence="2">Tetratricopeptide repeat protein</fullName>
    </submittedName>
</protein>
<sequence length="183" mass="20454">MTTETGTTTIPTTAITTEWDRRSIALWLEFPDLPEEEFRVRHEKLIGELPEGHPVLLFERGAFQDSTGHSDLAVPLYQQALAAGLDGERRRRVVIQMSSSLRNMGRPEEGVALLRAERERGSDHLDDAISATLALCLVDTGHEREAVAEAVAALAPHLPRYQRSMANYARLLMEPEEEQPQGE</sequence>
<dbReference type="RefSeq" id="WP_380564696.1">
    <property type="nucleotide sequence ID" value="NZ_JBEUKS010000004.1"/>
</dbReference>